<dbReference type="Proteomes" id="UP000798808">
    <property type="component" value="Unassembled WGS sequence"/>
</dbReference>
<gene>
    <name evidence="1" type="ORF">E1163_08395</name>
</gene>
<sequence>DVDLNDVMSGYYVGYENDLKTDNNGVMLATAEDLGKFVRALNDGSVFKDKKEQETYSSIYEYEHTGLIPGYQTIAKYDREIDAVIIQFTNTVDFEGYNWSLSEIMFSRIAKIVRTRN</sequence>
<protein>
    <submittedName>
        <fullName evidence="1">Serine hydrolase</fullName>
    </submittedName>
</protein>
<dbReference type="InterPro" id="IPR012338">
    <property type="entry name" value="Beta-lactam/transpept-like"/>
</dbReference>
<keyword evidence="2" id="KW-1185">Reference proteome</keyword>
<accession>A0ABW9RMC7</accession>
<dbReference type="EMBL" id="SMLW01000469">
    <property type="protein sequence ID" value="MTI24957.1"/>
    <property type="molecule type" value="Genomic_DNA"/>
</dbReference>
<dbReference type="GO" id="GO:0016787">
    <property type="term" value="F:hydrolase activity"/>
    <property type="evidence" value="ECO:0007669"/>
    <property type="project" value="UniProtKB-KW"/>
</dbReference>
<reference evidence="1 2" key="1">
    <citation type="submission" date="2019-02" db="EMBL/GenBank/DDBJ databases">
        <authorList>
            <person name="Goldberg S.R."/>
            <person name="Haltli B.A."/>
            <person name="Correa H."/>
            <person name="Russell K.G."/>
        </authorList>
    </citation>
    <scope>NUCLEOTIDE SEQUENCE [LARGE SCALE GENOMIC DNA]</scope>
    <source>
        <strain evidence="1 2">JCM 16186</strain>
    </source>
</reference>
<name>A0ABW9RMC7_9BACT</name>
<dbReference type="SUPFAM" id="SSF56601">
    <property type="entry name" value="beta-lactamase/transpeptidase-like"/>
    <property type="match status" value="1"/>
</dbReference>
<dbReference type="Gene3D" id="3.40.710.10">
    <property type="entry name" value="DD-peptidase/beta-lactamase superfamily"/>
    <property type="match status" value="1"/>
</dbReference>
<proteinExistence type="predicted"/>
<comment type="caution">
    <text evidence="1">The sequence shown here is derived from an EMBL/GenBank/DDBJ whole genome shotgun (WGS) entry which is preliminary data.</text>
</comment>
<organism evidence="1 2">
    <name type="scientific">Fulvivirga kasyanovii</name>
    <dbReference type="NCBI Taxonomy" id="396812"/>
    <lineage>
        <taxon>Bacteria</taxon>
        <taxon>Pseudomonadati</taxon>
        <taxon>Bacteroidota</taxon>
        <taxon>Cytophagia</taxon>
        <taxon>Cytophagales</taxon>
        <taxon>Fulvivirgaceae</taxon>
        <taxon>Fulvivirga</taxon>
    </lineage>
</organism>
<evidence type="ECO:0000313" key="2">
    <source>
        <dbReference type="Proteomes" id="UP000798808"/>
    </source>
</evidence>
<evidence type="ECO:0000313" key="1">
    <source>
        <dbReference type="EMBL" id="MTI24957.1"/>
    </source>
</evidence>
<keyword evidence="1" id="KW-0378">Hydrolase</keyword>
<feature type="non-terminal residue" evidence="1">
    <location>
        <position position="1"/>
    </location>
</feature>